<dbReference type="NCBIfam" id="TIGR00756">
    <property type="entry name" value="PPR"/>
    <property type="match status" value="4"/>
</dbReference>
<evidence type="ECO:0000256" key="2">
    <source>
        <dbReference type="PROSITE-ProRule" id="PRU00708"/>
    </source>
</evidence>
<dbReference type="FunFam" id="1.25.40.10:FF:000031">
    <property type="entry name" value="Pentatricopeptide repeat-containing protein mitochondrial"/>
    <property type="match status" value="1"/>
</dbReference>
<dbReference type="InterPro" id="IPR046960">
    <property type="entry name" value="PPR_At4g14850-like_plant"/>
</dbReference>
<dbReference type="OrthoDB" id="645871at2759"/>
<dbReference type="GO" id="GO:0003723">
    <property type="term" value="F:RNA binding"/>
    <property type="evidence" value="ECO:0007669"/>
    <property type="project" value="InterPro"/>
</dbReference>
<dbReference type="PANTHER" id="PTHR47926">
    <property type="entry name" value="PENTATRICOPEPTIDE REPEAT-CONTAINING PROTEIN"/>
    <property type="match status" value="1"/>
</dbReference>
<evidence type="ECO:0000313" key="3">
    <source>
        <dbReference type="EMBL" id="KAF9612218.1"/>
    </source>
</evidence>
<feature type="repeat" description="PPR" evidence="2">
    <location>
        <begin position="510"/>
        <end position="544"/>
    </location>
</feature>
<comment type="caution">
    <text evidence="3">The sequence shown here is derived from an EMBL/GenBank/DDBJ whole genome shotgun (WGS) entry which is preliminary data.</text>
</comment>
<dbReference type="Pfam" id="PF01535">
    <property type="entry name" value="PPR"/>
    <property type="match status" value="5"/>
</dbReference>
<dbReference type="AlphaFoldDB" id="A0A835LXT2"/>
<protein>
    <recommendedName>
        <fullName evidence="5">Pentatricopeptide repeat-containing protein</fullName>
    </recommendedName>
</protein>
<sequence length="701" mass="77656">MVWAQNVFDEMAQKNLVSWNCLISGYTQHQMSEEACYLFRLMLCEGFFPTHYTLCSALRACQDSGPIKLKYAMQIHGLVLKSKYVFDSVVCNALISMYGVCCVESTAYARQVFDEILVRNSISWNSMISVYSQRGNVGSAFEFFFGMQQGSLCLLEQMLNQVMKYGFLSDLYVGSALVSGFARLGLLNTAKIIFREMGERNAVSMNGLMVGLVKQKRGVEAAEIFRETRDLVRVNYDSYVVLLSACAEFTSSEEGRKKGREIHAFVVRNQLNDVKVSIGNGLVNMYAKCGAIEDASAVFKLMGVKDLISWNTMISGLDQNGCFEEALISFCRMRKTRLIPSKFTLISMLSSCASLSCIRLGSQVHSEAVKLGHDLDVSVSNSLLVLYAECGCLPDCKKVFSLITEYDLISWNSVIGALANSEASASEAIDYFSNMLQDGWSLNRVTLLNLLTAVSSLSTLEFGQQVHALVLKYCLADDDAVANALLSFYSKCGEINGCEKIFANLAERRDEVSWNSLLAGYIHNDLFPKAMDLVWLMMQKGQRLDAFTFATVLSACASVATLERGMEIHARGIRACLESDVVVGSTLIDMYSKCGRVDYASKVFKLMPVKNEFSWNSMISGYARHGHGKKALELFTSMCHEGQPPGHVTFVGVLSACSHAGLVNQGLDLFESMSKKYGLVPELSIFHVWWTSLGGRASLIR</sequence>
<organism evidence="3 4">
    <name type="scientific">Coptis chinensis</name>
    <dbReference type="NCBI Taxonomy" id="261450"/>
    <lineage>
        <taxon>Eukaryota</taxon>
        <taxon>Viridiplantae</taxon>
        <taxon>Streptophyta</taxon>
        <taxon>Embryophyta</taxon>
        <taxon>Tracheophyta</taxon>
        <taxon>Spermatophyta</taxon>
        <taxon>Magnoliopsida</taxon>
        <taxon>Ranunculales</taxon>
        <taxon>Ranunculaceae</taxon>
        <taxon>Coptidoideae</taxon>
        <taxon>Coptis</taxon>
    </lineage>
</organism>
<dbReference type="PANTHER" id="PTHR47926:SF390">
    <property type="entry name" value="TETRATRICOPEPTIDE REPEAT-LIKE SUPERFAMILY PROTEIN"/>
    <property type="match status" value="1"/>
</dbReference>
<reference evidence="3 4" key="1">
    <citation type="submission" date="2020-10" db="EMBL/GenBank/DDBJ databases">
        <title>The Coptis chinensis genome and diversification of protoberbering-type alkaloids.</title>
        <authorList>
            <person name="Wang B."/>
            <person name="Shu S."/>
            <person name="Song C."/>
            <person name="Liu Y."/>
        </authorList>
    </citation>
    <scope>NUCLEOTIDE SEQUENCE [LARGE SCALE GENOMIC DNA]</scope>
    <source>
        <strain evidence="3">HL-2020</strain>
        <tissue evidence="3">Leaf</tissue>
    </source>
</reference>
<dbReference type="Proteomes" id="UP000631114">
    <property type="component" value="Unassembled WGS sequence"/>
</dbReference>
<feature type="repeat" description="PPR" evidence="2">
    <location>
        <begin position="611"/>
        <end position="645"/>
    </location>
</feature>
<evidence type="ECO:0008006" key="5">
    <source>
        <dbReference type="Google" id="ProtNLM"/>
    </source>
</evidence>
<feature type="repeat" description="PPR" evidence="2">
    <location>
        <begin position="306"/>
        <end position="340"/>
    </location>
</feature>
<evidence type="ECO:0000313" key="4">
    <source>
        <dbReference type="Proteomes" id="UP000631114"/>
    </source>
</evidence>
<dbReference type="GO" id="GO:0009451">
    <property type="term" value="P:RNA modification"/>
    <property type="evidence" value="ECO:0007669"/>
    <property type="project" value="InterPro"/>
</dbReference>
<feature type="repeat" description="PPR" evidence="2">
    <location>
        <begin position="407"/>
        <end position="442"/>
    </location>
</feature>
<dbReference type="InterPro" id="IPR011990">
    <property type="entry name" value="TPR-like_helical_dom_sf"/>
</dbReference>
<gene>
    <name evidence="3" type="ORF">IFM89_038640</name>
</gene>
<feature type="repeat" description="PPR" evidence="2">
    <location>
        <begin position="120"/>
        <end position="154"/>
    </location>
</feature>
<evidence type="ECO:0000256" key="1">
    <source>
        <dbReference type="ARBA" id="ARBA00022737"/>
    </source>
</evidence>
<accession>A0A835LXT2</accession>
<proteinExistence type="predicted"/>
<dbReference type="FunFam" id="1.25.40.10:FF:000073">
    <property type="entry name" value="Pentatricopeptide repeat-containing protein chloroplastic"/>
    <property type="match status" value="1"/>
</dbReference>
<dbReference type="EMBL" id="JADFTS010000004">
    <property type="protein sequence ID" value="KAF9612218.1"/>
    <property type="molecule type" value="Genomic_DNA"/>
</dbReference>
<dbReference type="FunFam" id="1.25.40.10:FF:000381">
    <property type="entry name" value="Pentatricopeptide repeat-containing protein"/>
    <property type="match status" value="1"/>
</dbReference>
<keyword evidence="4" id="KW-1185">Reference proteome</keyword>
<dbReference type="Pfam" id="PF13041">
    <property type="entry name" value="PPR_2"/>
    <property type="match status" value="3"/>
</dbReference>
<dbReference type="Gene3D" id="1.25.40.10">
    <property type="entry name" value="Tetratricopeptide repeat domain"/>
    <property type="match status" value="7"/>
</dbReference>
<keyword evidence="1" id="KW-0677">Repeat</keyword>
<feature type="repeat" description="PPR" evidence="2">
    <location>
        <begin position="15"/>
        <end position="49"/>
    </location>
</feature>
<dbReference type="InterPro" id="IPR002885">
    <property type="entry name" value="PPR_rpt"/>
</dbReference>
<name>A0A835LXT2_9MAGN</name>
<dbReference type="PROSITE" id="PS51375">
    <property type="entry name" value="PPR"/>
    <property type="match status" value="6"/>
</dbReference>